<dbReference type="STRING" id="1160497.A0A1L9V492"/>
<evidence type="ECO:0000313" key="3">
    <source>
        <dbReference type="EMBL" id="OJJ78747.1"/>
    </source>
</evidence>
<dbReference type="PROSITE" id="PS50141">
    <property type="entry name" value="A_DEAMIN_EDITASE"/>
    <property type="match status" value="1"/>
</dbReference>
<sequence>MGCDMDSSTLSSRIATLVHEHFDALPPRSKPTIHPDGSREWIPMTGIVVVKGENTQSENLTCVAVTTGAKCLSASQIPQCRGLVLHDCHAEILAIRAFNYWLLNECRGVLGQLPSPYVRRRQHQDVDNEWPPLELYPDIKIYMYCTCAPCGDASMELCMAAQEDPTPWELPPAPAPATTLASASTNTANTTDTTTQDALIGRAHFQLLGVVRRKPARTDAESTRSKSCSDKLALRQVSSLLCHETSLLIAPTANVYLAGIILPEEEISRVACDRAFGAGGRMEALCGRGWPVTTHREEDGSGYGYRFQPFRILSIPSGQIDRLYPFRKPPPCPSDDKPSKPKTKPGNVSAIWTIAPSHASPLPDHNPKSLPKLRGSNTGLYETVINGVKQGNRASAPLARGASALCRARLWGVVRDVVGADSCEEHDMWKGVLGASAYDEFKGVPEYVGGAVKARGQAIRDAREVLKGWVPNTGDEEWGLDVLTDPKKQKRSH</sequence>
<evidence type="ECO:0000259" key="2">
    <source>
        <dbReference type="PROSITE" id="PS50141"/>
    </source>
</evidence>
<dbReference type="EMBL" id="KV878928">
    <property type="protein sequence ID" value="OJJ78747.1"/>
    <property type="molecule type" value="Genomic_DNA"/>
</dbReference>
<dbReference type="OrthoDB" id="10268011at2759"/>
<dbReference type="InterPro" id="IPR042935">
    <property type="entry name" value="Tad1"/>
</dbReference>
<dbReference type="VEuPathDB" id="FungiDB:ASPGLDRAFT_1510213"/>
<dbReference type="InterPro" id="IPR002466">
    <property type="entry name" value="A_deamin"/>
</dbReference>
<dbReference type="RefSeq" id="XP_022395445.1">
    <property type="nucleotide sequence ID" value="XM_022542205.1"/>
</dbReference>
<evidence type="ECO:0000313" key="4">
    <source>
        <dbReference type="Proteomes" id="UP000184300"/>
    </source>
</evidence>
<protein>
    <recommendedName>
        <fullName evidence="2">A to I editase domain-containing protein</fullName>
    </recommendedName>
</protein>
<dbReference type="PANTHER" id="PTHR47803">
    <property type="entry name" value="TRNA-SPECIFIC ADENOSINE DEAMINASE 1"/>
    <property type="match status" value="1"/>
</dbReference>
<feature type="domain" description="A to I editase" evidence="2">
    <location>
        <begin position="64"/>
        <end position="478"/>
    </location>
</feature>
<dbReference type="GO" id="GO:0043829">
    <property type="term" value="F:tRNA-specific adenosine-37 deaminase activity"/>
    <property type="evidence" value="ECO:0007669"/>
    <property type="project" value="TreeGrafter"/>
</dbReference>
<dbReference type="Pfam" id="PF02137">
    <property type="entry name" value="A_deamin"/>
    <property type="match status" value="1"/>
</dbReference>
<organism evidence="3 4">
    <name type="scientific">Aspergillus glaucus CBS 516.65</name>
    <dbReference type="NCBI Taxonomy" id="1160497"/>
    <lineage>
        <taxon>Eukaryota</taxon>
        <taxon>Fungi</taxon>
        <taxon>Dikarya</taxon>
        <taxon>Ascomycota</taxon>
        <taxon>Pezizomycotina</taxon>
        <taxon>Eurotiomycetes</taxon>
        <taxon>Eurotiomycetidae</taxon>
        <taxon>Eurotiales</taxon>
        <taxon>Aspergillaceae</taxon>
        <taxon>Aspergillus</taxon>
        <taxon>Aspergillus subgen. Aspergillus</taxon>
    </lineage>
</organism>
<proteinExistence type="predicted"/>
<dbReference type="AlphaFoldDB" id="A0A1L9V492"/>
<dbReference type="GO" id="GO:0003723">
    <property type="term" value="F:RNA binding"/>
    <property type="evidence" value="ECO:0007669"/>
    <property type="project" value="InterPro"/>
</dbReference>
<dbReference type="GO" id="GO:0002100">
    <property type="term" value="P:tRNA wobble adenosine to inosine editing"/>
    <property type="evidence" value="ECO:0007669"/>
    <property type="project" value="InterPro"/>
</dbReference>
<gene>
    <name evidence="3" type="ORF">ASPGLDRAFT_1510213</name>
</gene>
<evidence type="ECO:0000256" key="1">
    <source>
        <dbReference type="SAM" id="MobiDB-lite"/>
    </source>
</evidence>
<keyword evidence="4" id="KW-1185">Reference proteome</keyword>
<dbReference type="PANTHER" id="PTHR47803:SF1">
    <property type="entry name" value="TRNA-SPECIFIC ADENOSINE DEAMINASE 1"/>
    <property type="match status" value="1"/>
</dbReference>
<feature type="region of interest" description="Disordered" evidence="1">
    <location>
        <begin position="326"/>
        <end position="347"/>
    </location>
</feature>
<dbReference type="SMART" id="SM00552">
    <property type="entry name" value="ADEAMc"/>
    <property type="match status" value="1"/>
</dbReference>
<dbReference type="Proteomes" id="UP000184300">
    <property type="component" value="Unassembled WGS sequence"/>
</dbReference>
<accession>A0A1L9V492</accession>
<reference evidence="4" key="1">
    <citation type="journal article" date="2017" name="Genome Biol.">
        <title>Comparative genomics reveals high biological diversity and specific adaptations in the industrially and medically important fungal genus Aspergillus.</title>
        <authorList>
            <person name="de Vries R.P."/>
            <person name="Riley R."/>
            <person name="Wiebenga A."/>
            <person name="Aguilar-Osorio G."/>
            <person name="Amillis S."/>
            <person name="Uchima C.A."/>
            <person name="Anderluh G."/>
            <person name="Asadollahi M."/>
            <person name="Askin M."/>
            <person name="Barry K."/>
            <person name="Battaglia E."/>
            <person name="Bayram O."/>
            <person name="Benocci T."/>
            <person name="Braus-Stromeyer S.A."/>
            <person name="Caldana C."/>
            <person name="Canovas D."/>
            <person name="Cerqueira G.C."/>
            <person name="Chen F."/>
            <person name="Chen W."/>
            <person name="Choi C."/>
            <person name="Clum A."/>
            <person name="Dos Santos R.A."/>
            <person name="Damasio A.R."/>
            <person name="Diallinas G."/>
            <person name="Emri T."/>
            <person name="Fekete E."/>
            <person name="Flipphi M."/>
            <person name="Freyberg S."/>
            <person name="Gallo A."/>
            <person name="Gournas C."/>
            <person name="Habgood R."/>
            <person name="Hainaut M."/>
            <person name="Harispe M.L."/>
            <person name="Henrissat B."/>
            <person name="Hilden K.S."/>
            <person name="Hope R."/>
            <person name="Hossain A."/>
            <person name="Karabika E."/>
            <person name="Karaffa L."/>
            <person name="Karanyi Z."/>
            <person name="Krasevec N."/>
            <person name="Kuo A."/>
            <person name="Kusch H."/>
            <person name="LaButti K."/>
            <person name="Lagendijk E.L."/>
            <person name="Lapidus A."/>
            <person name="Levasseur A."/>
            <person name="Lindquist E."/>
            <person name="Lipzen A."/>
            <person name="Logrieco A.F."/>
            <person name="MacCabe A."/>
            <person name="Maekelae M.R."/>
            <person name="Malavazi I."/>
            <person name="Melin P."/>
            <person name="Meyer V."/>
            <person name="Mielnichuk N."/>
            <person name="Miskei M."/>
            <person name="Molnar A.P."/>
            <person name="Mule G."/>
            <person name="Ngan C.Y."/>
            <person name="Orejas M."/>
            <person name="Orosz E."/>
            <person name="Ouedraogo J.P."/>
            <person name="Overkamp K.M."/>
            <person name="Park H.-S."/>
            <person name="Perrone G."/>
            <person name="Piumi F."/>
            <person name="Punt P.J."/>
            <person name="Ram A.F."/>
            <person name="Ramon A."/>
            <person name="Rauscher S."/>
            <person name="Record E."/>
            <person name="Riano-Pachon D.M."/>
            <person name="Robert V."/>
            <person name="Roehrig J."/>
            <person name="Ruller R."/>
            <person name="Salamov A."/>
            <person name="Salih N.S."/>
            <person name="Samson R.A."/>
            <person name="Sandor E."/>
            <person name="Sanguinetti M."/>
            <person name="Schuetze T."/>
            <person name="Sepcic K."/>
            <person name="Shelest E."/>
            <person name="Sherlock G."/>
            <person name="Sophianopoulou V."/>
            <person name="Squina F.M."/>
            <person name="Sun H."/>
            <person name="Susca A."/>
            <person name="Todd R.B."/>
            <person name="Tsang A."/>
            <person name="Unkles S.E."/>
            <person name="van de Wiele N."/>
            <person name="van Rossen-Uffink D."/>
            <person name="Oliveira J.V."/>
            <person name="Vesth T.C."/>
            <person name="Visser J."/>
            <person name="Yu J.-H."/>
            <person name="Zhou M."/>
            <person name="Andersen M.R."/>
            <person name="Archer D.B."/>
            <person name="Baker S.E."/>
            <person name="Benoit I."/>
            <person name="Brakhage A.A."/>
            <person name="Braus G.H."/>
            <person name="Fischer R."/>
            <person name="Frisvad J.C."/>
            <person name="Goldman G.H."/>
            <person name="Houbraken J."/>
            <person name="Oakley B."/>
            <person name="Pocsi I."/>
            <person name="Scazzocchio C."/>
            <person name="Seiboth B."/>
            <person name="vanKuyk P.A."/>
            <person name="Wortman J."/>
            <person name="Dyer P.S."/>
            <person name="Grigoriev I.V."/>
        </authorList>
    </citation>
    <scope>NUCLEOTIDE SEQUENCE [LARGE SCALE GENOMIC DNA]</scope>
    <source>
        <strain evidence="4">CBS 516.65</strain>
    </source>
</reference>
<dbReference type="GeneID" id="34458466"/>
<name>A0A1L9V492_ASPGL</name>